<reference evidence="3" key="1">
    <citation type="submission" date="2017-02" db="UniProtKB">
        <authorList>
            <consortium name="WormBaseParasite"/>
        </authorList>
    </citation>
    <scope>IDENTIFICATION</scope>
</reference>
<protein>
    <submittedName>
        <fullName evidence="3">G_PROTEIN_RECEP_F1_2 domain-containing protein</fullName>
    </submittedName>
</protein>
<keyword evidence="1" id="KW-1133">Transmembrane helix</keyword>
<evidence type="ECO:0000313" key="3">
    <source>
        <dbReference type="WBParaSite" id="PTRK_0000777800.1"/>
    </source>
</evidence>
<keyword evidence="1" id="KW-0812">Transmembrane</keyword>
<feature type="transmembrane region" description="Helical" evidence="1">
    <location>
        <begin position="140"/>
        <end position="160"/>
    </location>
</feature>
<feature type="transmembrane region" description="Helical" evidence="1">
    <location>
        <begin position="58"/>
        <end position="75"/>
    </location>
</feature>
<dbReference type="Proteomes" id="UP000038045">
    <property type="component" value="Unplaced"/>
</dbReference>
<sequence>MLFMHNKSYSLPGDINDSAVDRTSLAEKRRINKLILIMLLLYILTSIITLFLHLPISIITIIIPTLTIPFSIWAIRYDVKPARNISLNSTCTCLCLKLISIIVFYIIFEKNKLTTKIKDESYARRIAVLDQRNKEYDMKAIFMAATILGEILIFLLYSCLQWHRVARKNNSNDTEIVRF</sequence>
<feature type="transmembrane region" description="Helical" evidence="1">
    <location>
        <begin position="87"/>
        <end position="108"/>
    </location>
</feature>
<feature type="transmembrane region" description="Helical" evidence="1">
    <location>
        <begin position="34"/>
        <end position="52"/>
    </location>
</feature>
<keyword evidence="1" id="KW-0472">Membrane</keyword>
<dbReference type="AlphaFoldDB" id="A0A0N4ZIL8"/>
<evidence type="ECO:0000256" key="1">
    <source>
        <dbReference type="SAM" id="Phobius"/>
    </source>
</evidence>
<keyword evidence="2" id="KW-1185">Reference proteome</keyword>
<proteinExistence type="predicted"/>
<dbReference type="WBParaSite" id="PTRK_0000777800.1">
    <property type="protein sequence ID" value="PTRK_0000777800.1"/>
    <property type="gene ID" value="PTRK_0000777800"/>
</dbReference>
<accession>A0A0N4ZIL8</accession>
<evidence type="ECO:0000313" key="2">
    <source>
        <dbReference type="Proteomes" id="UP000038045"/>
    </source>
</evidence>
<organism evidence="2 3">
    <name type="scientific">Parastrongyloides trichosuri</name>
    <name type="common">Possum-specific nematode worm</name>
    <dbReference type="NCBI Taxonomy" id="131310"/>
    <lineage>
        <taxon>Eukaryota</taxon>
        <taxon>Metazoa</taxon>
        <taxon>Ecdysozoa</taxon>
        <taxon>Nematoda</taxon>
        <taxon>Chromadorea</taxon>
        <taxon>Rhabditida</taxon>
        <taxon>Tylenchina</taxon>
        <taxon>Panagrolaimomorpha</taxon>
        <taxon>Strongyloidoidea</taxon>
        <taxon>Strongyloididae</taxon>
        <taxon>Parastrongyloides</taxon>
    </lineage>
</organism>
<name>A0A0N4ZIL8_PARTI</name>